<dbReference type="SUPFAM" id="SSF53850">
    <property type="entry name" value="Periplasmic binding protein-like II"/>
    <property type="match status" value="1"/>
</dbReference>
<dbReference type="AlphaFoldDB" id="A0A932MLC3"/>
<dbReference type="InterPro" id="IPR039424">
    <property type="entry name" value="SBP_5"/>
</dbReference>
<keyword evidence="3 4" id="KW-0732">Signal</keyword>
<dbReference type="Proteomes" id="UP000782312">
    <property type="component" value="Unassembled WGS sequence"/>
</dbReference>
<dbReference type="Pfam" id="PF00496">
    <property type="entry name" value="SBP_bac_5"/>
    <property type="match status" value="1"/>
</dbReference>
<dbReference type="PIRSF" id="PIRSF002741">
    <property type="entry name" value="MppA"/>
    <property type="match status" value="1"/>
</dbReference>
<dbReference type="PANTHER" id="PTHR30290">
    <property type="entry name" value="PERIPLASMIC BINDING COMPONENT OF ABC TRANSPORTER"/>
    <property type="match status" value="1"/>
</dbReference>
<dbReference type="InterPro" id="IPR030678">
    <property type="entry name" value="Peptide/Ni-bd"/>
</dbReference>
<dbReference type="Gene3D" id="3.10.105.10">
    <property type="entry name" value="Dipeptide-binding Protein, Domain 3"/>
    <property type="match status" value="1"/>
</dbReference>
<feature type="chain" id="PRO_5037986969" evidence="4">
    <location>
        <begin position="25"/>
        <end position="527"/>
    </location>
</feature>
<evidence type="ECO:0000313" key="7">
    <source>
        <dbReference type="Proteomes" id="UP000782312"/>
    </source>
</evidence>
<dbReference type="GO" id="GO:0030288">
    <property type="term" value="C:outer membrane-bounded periplasmic space"/>
    <property type="evidence" value="ECO:0007669"/>
    <property type="project" value="UniProtKB-ARBA"/>
</dbReference>
<dbReference type="CDD" id="cd00995">
    <property type="entry name" value="PBP2_NikA_DppA_OppA_like"/>
    <property type="match status" value="1"/>
</dbReference>
<comment type="similarity">
    <text evidence="1">Belongs to the bacterial solute-binding protein 5 family.</text>
</comment>
<dbReference type="PANTHER" id="PTHR30290:SF9">
    <property type="entry name" value="OLIGOPEPTIDE-BINDING PROTEIN APPA"/>
    <property type="match status" value="1"/>
</dbReference>
<evidence type="ECO:0000259" key="5">
    <source>
        <dbReference type="Pfam" id="PF00496"/>
    </source>
</evidence>
<feature type="signal peptide" evidence="4">
    <location>
        <begin position="1"/>
        <end position="24"/>
    </location>
</feature>
<dbReference type="GO" id="GO:1904680">
    <property type="term" value="F:peptide transmembrane transporter activity"/>
    <property type="evidence" value="ECO:0007669"/>
    <property type="project" value="TreeGrafter"/>
</dbReference>
<reference evidence="6" key="1">
    <citation type="submission" date="2020-07" db="EMBL/GenBank/DDBJ databases">
        <title>Huge and variable diversity of episymbiotic CPR bacteria and DPANN archaea in groundwater ecosystems.</title>
        <authorList>
            <person name="He C.Y."/>
            <person name="Keren R."/>
            <person name="Whittaker M."/>
            <person name="Farag I.F."/>
            <person name="Doudna J."/>
            <person name="Cate J.H.D."/>
            <person name="Banfield J.F."/>
        </authorList>
    </citation>
    <scope>NUCLEOTIDE SEQUENCE</scope>
    <source>
        <strain evidence="6">NC_groundwater_763_Ag_S-0.2um_68_21</strain>
    </source>
</reference>
<evidence type="ECO:0000256" key="1">
    <source>
        <dbReference type="ARBA" id="ARBA00005695"/>
    </source>
</evidence>
<sequence>MRRFVRIFPFLFLGLLIGGQAASAAKRGGTLRIAIEGNVEHMDGTVALGIPIKFYRDTMGAGLLGLNEDYKLIGELAHKWEVADEGRVITFHLHKGAKFHDGTDLDAEAVKWNIDMLTGRLDPAWLKEQKKKNPKARLGSSYTAYLMQIKKVEVVDKYTVRFHQSDVGKGMTLAALGGYWNRPVLVSPKAYDKDIERFRRHPVYGGPFRIVEYKPNQHVIMERFKGYFIKDRPYLDRIEAYVIPDATQRMNALRSGEIDMILNVPKGIVKTLQETKGVVVDAGKTATTFVATINSQRPVWKDVRVRRAIGCYAIDRKHIVNTALRGLTIPWNSYSAPGSVDAIDLTSMCPYDPAKAKQLLAEAGYGPSKPFKFTMVINNTDPTFVEISQALKTMYAKVGAEMDIQVVDRAAWIGLLVRRKALDMTLQDTLPVLDINSTSQIWHTKSPINYLGMNDPKLDNWLEDWRSTVDAKKQLDLSHRMQRYMVEMGYYPAFAGSPFVQATRDYVKGNKNLNKLFFDMRDVWLDK</sequence>
<protein>
    <submittedName>
        <fullName evidence="6">ABC transporter substrate-binding protein</fullName>
    </submittedName>
</protein>
<accession>A0A932MLC3</accession>
<dbReference type="EMBL" id="JACPUR010000003">
    <property type="protein sequence ID" value="MBI3126430.1"/>
    <property type="molecule type" value="Genomic_DNA"/>
</dbReference>
<dbReference type="Gene3D" id="3.90.76.10">
    <property type="entry name" value="Dipeptide-binding Protein, Domain 1"/>
    <property type="match status" value="1"/>
</dbReference>
<dbReference type="GO" id="GO:0043190">
    <property type="term" value="C:ATP-binding cassette (ABC) transporter complex"/>
    <property type="evidence" value="ECO:0007669"/>
    <property type="project" value="InterPro"/>
</dbReference>
<keyword evidence="2" id="KW-0813">Transport</keyword>
<dbReference type="GO" id="GO:0015833">
    <property type="term" value="P:peptide transport"/>
    <property type="evidence" value="ECO:0007669"/>
    <property type="project" value="TreeGrafter"/>
</dbReference>
<feature type="domain" description="Solute-binding protein family 5" evidence="5">
    <location>
        <begin position="72"/>
        <end position="431"/>
    </location>
</feature>
<dbReference type="InterPro" id="IPR000914">
    <property type="entry name" value="SBP_5_dom"/>
</dbReference>
<organism evidence="6 7">
    <name type="scientific">Tectimicrobiota bacterium</name>
    <dbReference type="NCBI Taxonomy" id="2528274"/>
    <lineage>
        <taxon>Bacteria</taxon>
        <taxon>Pseudomonadati</taxon>
        <taxon>Nitrospinota/Tectimicrobiota group</taxon>
        <taxon>Candidatus Tectimicrobiota</taxon>
    </lineage>
</organism>
<name>A0A932MLC3_UNCTE</name>
<evidence type="ECO:0000313" key="6">
    <source>
        <dbReference type="EMBL" id="MBI3126430.1"/>
    </source>
</evidence>
<evidence type="ECO:0000256" key="2">
    <source>
        <dbReference type="ARBA" id="ARBA00022448"/>
    </source>
</evidence>
<comment type="caution">
    <text evidence="6">The sequence shown here is derived from an EMBL/GenBank/DDBJ whole genome shotgun (WGS) entry which is preliminary data.</text>
</comment>
<proteinExistence type="inferred from homology"/>
<evidence type="ECO:0000256" key="3">
    <source>
        <dbReference type="ARBA" id="ARBA00022729"/>
    </source>
</evidence>
<gene>
    <name evidence="6" type="ORF">HYZ11_02360</name>
</gene>
<dbReference type="Gene3D" id="3.40.190.10">
    <property type="entry name" value="Periplasmic binding protein-like II"/>
    <property type="match status" value="1"/>
</dbReference>
<evidence type="ECO:0000256" key="4">
    <source>
        <dbReference type="SAM" id="SignalP"/>
    </source>
</evidence>